<evidence type="ECO:0000256" key="4">
    <source>
        <dbReference type="SAM" id="MobiDB-lite"/>
    </source>
</evidence>
<dbReference type="GO" id="GO:0006353">
    <property type="term" value="P:DNA-templated transcription termination"/>
    <property type="evidence" value="ECO:0007669"/>
    <property type="project" value="UniProtKB-KW"/>
</dbReference>
<dbReference type="AlphaFoldDB" id="A0A059Q3C1"/>
<dbReference type="PANTHER" id="PTHR13068:SF102">
    <property type="entry name" value="OS11G0246100 PROTEIN"/>
    <property type="match status" value="1"/>
</dbReference>
<dbReference type="Pfam" id="PF02536">
    <property type="entry name" value="mTERF"/>
    <property type="match status" value="1"/>
</dbReference>
<dbReference type="InterPro" id="IPR038538">
    <property type="entry name" value="MTERF_sf"/>
</dbReference>
<dbReference type="Gene3D" id="1.25.70.10">
    <property type="entry name" value="Transcription termination factor 3, mitochondrial"/>
    <property type="match status" value="1"/>
</dbReference>
<evidence type="ECO:0000313" key="5">
    <source>
        <dbReference type="EMBL" id="AGT17326.1"/>
    </source>
</evidence>
<keyword evidence="2" id="KW-0806">Transcription termination</keyword>
<evidence type="ECO:0000256" key="2">
    <source>
        <dbReference type="ARBA" id="ARBA00022472"/>
    </source>
</evidence>
<reference evidence="5" key="1">
    <citation type="submission" date="2013-05" db="EMBL/GenBank/DDBJ databases">
        <title>Building the sugarcane genome for biotechnology and identifying evolutionary trends.</title>
        <authorList>
            <person name="De Setta N."/>
            <person name="Monteiro-Vitorello C.B."/>
            <person name="Metcalfe C.J."/>
            <person name="Cruz G.M.Q."/>
            <person name="Del Bem L.E."/>
            <person name="Vicentini R."/>
            <person name="Nogueira F.T.S."/>
            <person name="Campos R.A."/>
            <person name="Nunes S.L."/>
            <person name="Turrini P.C.G."/>
            <person name="Vieira A.P."/>
            <person name="Cruz E.A.O."/>
            <person name="Correa T.C.S."/>
            <person name="Hotta C.T."/>
            <person name="de Mello-Varani A."/>
            <person name="Vautrin S."/>
            <person name="Trindade A.S."/>
            <person name="Vilela M.M."/>
            <person name="Horta C.L."/>
            <person name="Sato P.M."/>
            <person name="de Andrade R.F."/>
            <person name="Nishiyama M.Y."/>
            <person name="Cardoso-Silva C.B."/>
            <person name="Scortecci K.C."/>
            <person name="Garcia A.A.F."/>
            <person name="Carneiro M.S."/>
            <person name="Kim C."/>
            <person name="Paterson A.H."/>
            <person name="Berges H."/>
            <person name="D'Hont A."/>
            <person name="de-Souza A.P."/>
            <person name="Souza G.M."/>
            <person name="Vincentz M."/>
            <person name="Kitajima J.P."/>
            <person name="Van Sluys M.-A."/>
        </authorList>
    </citation>
    <scope>NUCLEOTIDE SEQUENCE</scope>
</reference>
<dbReference type="EMBL" id="KF184908">
    <property type="protein sequence ID" value="AGT17326.1"/>
    <property type="molecule type" value="Genomic_DNA"/>
</dbReference>
<feature type="compositionally biased region" description="Pro residues" evidence="4">
    <location>
        <begin position="78"/>
        <end position="89"/>
    </location>
</feature>
<keyword evidence="2" id="KW-0804">Transcription</keyword>
<comment type="similarity">
    <text evidence="1">Belongs to the mTERF family.</text>
</comment>
<dbReference type="PANTHER" id="PTHR13068">
    <property type="entry name" value="CGI-12 PROTEIN-RELATED"/>
    <property type="match status" value="1"/>
</dbReference>
<protein>
    <submittedName>
        <fullName evidence="5">mTERF family protein</fullName>
    </submittedName>
</protein>
<feature type="region of interest" description="Disordered" evidence="4">
    <location>
        <begin position="58"/>
        <end position="98"/>
    </location>
</feature>
<sequence length="394" mass="43290">MVRLRNSLVPLLRAASPLPSPTRACRLLSASTAIAPAPFSLEDYLVASCGLAPAQAREVSKRRSATYPEHTADHRMSSPPPASTPPPTPMLSSPCSPAPASPATTLPCVVSADPLILRASVKNIAPRLVALRDRLGLSTPQIARFLLVGSRALRDCDVIPRLEFFISFYGSFEQVLVAAKRCMALLTSSTERLIKPNIALLRQWGVRDVAQLCTDNAWVLTFKAERVKEFLLQAQELGVPPTSRMFRPVVATISRNSKDKVATKLEFYKRTLGVSESEVSTAVSKMPAILGFSDEILLRKIKFLVNEAALEPRYIVERPVLFALNLEKRLVPRHYVTKVLREKGLLNSDMSFYSVVALGEDTFKSKFIDRHKDSVPGLADTYAAARAGVVPSRI</sequence>
<dbReference type="FunFam" id="1.25.70.10:FF:000001">
    <property type="entry name" value="Mitochondrial transcription termination factor-like"/>
    <property type="match status" value="1"/>
</dbReference>
<dbReference type="SMART" id="SM00733">
    <property type="entry name" value="Mterf"/>
    <property type="match status" value="4"/>
</dbReference>
<evidence type="ECO:0000256" key="3">
    <source>
        <dbReference type="ARBA" id="ARBA00022946"/>
    </source>
</evidence>
<evidence type="ECO:0000256" key="1">
    <source>
        <dbReference type="ARBA" id="ARBA00007692"/>
    </source>
</evidence>
<keyword evidence="2" id="KW-0805">Transcription regulation</keyword>
<accession>A0A059Q3C1</accession>
<name>A0A059Q3C1_9POAL</name>
<dbReference type="GO" id="GO:0003676">
    <property type="term" value="F:nucleic acid binding"/>
    <property type="evidence" value="ECO:0007669"/>
    <property type="project" value="InterPro"/>
</dbReference>
<dbReference type="InterPro" id="IPR003690">
    <property type="entry name" value="MTERF"/>
</dbReference>
<keyword evidence="3" id="KW-0809">Transit peptide</keyword>
<organism evidence="5">
    <name type="scientific">Saccharum hybrid cultivar R570</name>
    <dbReference type="NCBI Taxonomy" id="131158"/>
    <lineage>
        <taxon>Eukaryota</taxon>
        <taxon>Viridiplantae</taxon>
        <taxon>Streptophyta</taxon>
        <taxon>Embryophyta</taxon>
        <taxon>Tracheophyta</taxon>
        <taxon>Spermatophyta</taxon>
        <taxon>Magnoliopsida</taxon>
        <taxon>Liliopsida</taxon>
        <taxon>Poales</taxon>
        <taxon>Poaceae</taxon>
        <taxon>PACMAD clade</taxon>
        <taxon>Panicoideae</taxon>
        <taxon>Andropogonodae</taxon>
        <taxon>Andropogoneae</taxon>
        <taxon>Saccharinae</taxon>
        <taxon>Saccharum</taxon>
        <taxon>Saccharum officinarum species complex</taxon>
    </lineage>
</organism>
<proteinExistence type="inferred from homology"/>
<gene>
    <name evidence="5" type="ORF">SHCRBa_006_C11_R_120</name>
</gene>